<proteinExistence type="predicted"/>
<gene>
    <name evidence="1" type="primary">Acey_s0108.g69</name>
    <name evidence="1" type="ORF">Y032_0108g69</name>
</gene>
<accession>A0A016TFC1</accession>
<dbReference type="Proteomes" id="UP000024635">
    <property type="component" value="Unassembled WGS sequence"/>
</dbReference>
<reference evidence="2" key="1">
    <citation type="journal article" date="2015" name="Nat. Genet.">
        <title>The genome and transcriptome of the zoonotic hookworm Ancylostoma ceylanicum identify infection-specific gene families.</title>
        <authorList>
            <person name="Schwarz E.M."/>
            <person name="Hu Y."/>
            <person name="Antoshechkin I."/>
            <person name="Miller M.M."/>
            <person name="Sternberg P.W."/>
            <person name="Aroian R.V."/>
        </authorList>
    </citation>
    <scope>NUCLEOTIDE SEQUENCE</scope>
    <source>
        <strain evidence="2">HY135</strain>
    </source>
</reference>
<evidence type="ECO:0000313" key="1">
    <source>
        <dbReference type="EMBL" id="EYC01372.1"/>
    </source>
</evidence>
<evidence type="ECO:0000313" key="2">
    <source>
        <dbReference type="Proteomes" id="UP000024635"/>
    </source>
</evidence>
<dbReference type="AlphaFoldDB" id="A0A016TFC1"/>
<protein>
    <submittedName>
        <fullName evidence="1">Uncharacterized protein</fullName>
    </submittedName>
</protein>
<sequence length="82" mass="8863">MHAAPGRSPMDAIFEIGRKFSFQNPGYCEGKGMVSKLIIRMGACGAVVRGSLRSHTVYGSIPPTAKQAIPPGSVNWYQRRLG</sequence>
<comment type="caution">
    <text evidence="1">The sequence shown here is derived from an EMBL/GenBank/DDBJ whole genome shotgun (WGS) entry which is preliminary data.</text>
</comment>
<name>A0A016TFC1_9BILA</name>
<organism evidence="1 2">
    <name type="scientific">Ancylostoma ceylanicum</name>
    <dbReference type="NCBI Taxonomy" id="53326"/>
    <lineage>
        <taxon>Eukaryota</taxon>
        <taxon>Metazoa</taxon>
        <taxon>Ecdysozoa</taxon>
        <taxon>Nematoda</taxon>
        <taxon>Chromadorea</taxon>
        <taxon>Rhabditida</taxon>
        <taxon>Rhabditina</taxon>
        <taxon>Rhabditomorpha</taxon>
        <taxon>Strongyloidea</taxon>
        <taxon>Ancylostomatidae</taxon>
        <taxon>Ancylostomatinae</taxon>
        <taxon>Ancylostoma</taxon>
    </lineage>
</organism>
<keyword evidence="2" id="KW-1185">Reference proteome</keyword>
<dbReference type="EMBL" id="JARK01001444">
    <property type="protein sequence ID" value="EYC01372.1"/>
    <property type="molecule type" value="Genomic_DNA"/>
</dbReference>